<evidence type="ECO:0000313" key="3">
    <source>
        <dbReference type="Proteomes" id="UP000691718"/>
    </source>
</evidence>
<dbReference type="Pfam" id="PF14529">
    <property type="entry name" value="Exo_endo_phos_2"/>
    <property type="match status" value="1"/>
</dbReference>
<proteinExistence type="predicted"/>
<dbReference type="InterPro" id="IPR005135">
    <property type="entry name" value="Endo/exonuclease/phosphatase"/>
</dbReference>
<keyword evidence="3" id="KW-1185">Reference proteome</keyword>
<dbReference type="EMBL" id="CAJQZP010000965">
    <property type="protein sequence ID" value="CAG5003537.1"/>
    <property type="molecule type" value="Genomic_DNA"/>
</dbReference>
<reference evidence="2" key="1">
    <citation type="submission" date="2021-04" db="EMBL/GenBank/DDBJ databases">
        <authorList>
            <person name="Tunstrom K."/>
        </authorList>
    </citation>
    <scope>NUCLEOTIDE SEQUENCE</scope>
</reference>
<evidence type="ECO:0000313" key="2">
    <source>
        <dbReference type="EMBL" id="CAG5003537.1"/>
    </source>
</evidence>
<feature type="domain" description="Endonuclease/exonuclease/phosphatase" evidence="1">
    <location>
        <begin position="46"/>
        <end position="98"/>
    </location>
</feature>
<dbReference type="OrthoDB" id="8069600at2759"/>
<gene>
    <name evidence="2" type="ORF">PAPOLLO_LOCUS14248</name>
</gene>
<dbReference type="AlphaFoldDB" id="A0A8S3X5G6"/>
<sequence length="133" mass="14297">MILVRCGLGATRCEIAAAVAAGLEPRTEIVTVSVPARALTAAADLFIIAIYIPPDSGRIPGDIECLLQTLTSTISTNGLQGHLLVIGDFNMPCISWHRDGPVHTSGCNVDVRDTGNRLTEELRRIEFSRVKTI</sequence>
<name>A0A8S3X5G6_PARAO</name>
<accession>A0A8S3X5G6</accession>
<evidence type="ECO:0000259" key="1">
    <source>
        <dbReference type="Pfam" id="PF14529"/>
    </source>
</evidence>
<organism evidence="2 3">
    <name type="scientific">Parnassius apollo</name>
    <name type="common">Apollo butterfly</name>
    <name type="synonym">Papilio apollo</name>
    <dbReference type="NCBI Taxonomy" id="110799"/>
    <lineage>
        <taxon>Eukaryota</taxon>
        <taxon>Metazoa</taxon>
        <taxon>Ecdysozoa</taxon>
        <taxon>Arthropoda</taxon>
        <taxon>Hexapoda</taxon>
        <taxon>Insecta</taxon>
        <taxon>Pterygota</taxon>
        <taxon>Neoptera</taxon>
        <taxon>Endopterygota</taxon>
        <taxon>Lepidoptera</taxon>
        <taxon>Glossata</taxon>
        <taxon>Ditrysia</taxon>
        <taxon>Papilionoidea</taxon>
        <taxon>Papilionidae</taxon>
        <taxon>Parnassiinae</taxon>
        <taxon>Parnassini</taxon>
        <taxon>Parnassius</taxon>
        <taxon>Parnassius</taxon>
    </lineage>
</organism>
<comment type="caution">
    <text evidence="2">The sequence shown here is derived from an EMBL/GenBank/DDBJ whole genome shotgun (WGS) entry which is preliminary data.</text>
</comment>
<dbReference type="GO" id="GO:0003824">
    <property type="term" value="F:catalytic activity"/>
    <property type="evidence" value="ECO:0007669"/>
    <property type="project" value="InterPro"/>
</dbReference>
<dbReference type="Proteomes" id="UP000691718">
    <property type="component" value="Unassembled WGS sequence"/>
</dbReference>
<protein>
    <submittedName>
        <fullName evidence="2">(apollo) hypothetical protein</fullName>
    </submittedName>
</protein>